<feature type="region of interest" description="Disordered" evidence="3">
    <location>
        <begin position="1"/>
        <end position="63"/>
    </location>
</feature>
<feature type="region of interest" description="Disordered" evidence="3">
    <location>
        <begin position="244"/>
        <end position="335"/>
    </location>
</feature>
<dbReference type="SMART" id="SM00360">
    <property type="entry name" value="RRM"/>
    <property type="match status" value="2"/>
</dbReference>
<feature type="domain" description="RRM" evidence="4">
    <location>
        <begin position="174"/>
        <end position="253"/>
    </location>
</feature>
<evidence type="ECO:0000256" key="1">
    <source>
        <dbReference type="ARBA" id="ARBA00022884"/>
    </source>
</evidence>
<sequence>MGKSVAQVKSEEIVESGSGSEQSSAEESSAEEQESSAEESSTEDNKRAHSDDEEEEEKEEQRPKKIVRVEEVVKKAFGAEGATVWVGQLSYEAKAEDVKEHFSQCGEIVDVRLRTDYETGRSKGFAHIDFANESGKTEAMKLDGSEFMGRTIKVDNATPATPRGKDTNFGPKTDTVFMANLAHDLDEDAIRQAFDKFGTIVGEVRLPVNRDTGKIRGIGYVQYENEDQAEAAVKGMNGVSIEGRPIRTDFSGGDDSARVGGGRGGRGGRGGFGGDRGGRGGGRGGFGGGRGGGRGGFGGDRGGRGGRGGFGGGRGGDRGGRGGGFRGGDRGRGRY</sequence>
<dbReference type="InterPro" id="IPR035979">
    <property type="entry name" value="RBD_domain_sf"/>
</dbReference>
<gene>
    <name evidence="5" type="ORF">HPULCUR_009905</name>
</gene>
<reference evidence="5 6" key="1">
    <citation type="submission" date="2024-04" db="EMBL/GenBank/DDBJ databases">
        <title>genome sequences of Mucor flavus KT1a and Helicostylum pulchrum KT1b strains isolation_sourced from the surface of a dry-aged beef.</title>
        <authorList>
            <person name="Toyotome T."/>
            <person name="Hosono M."/>
            <person name="Torimaru M."/>
            <person name="Fukuda K."/>
            <person name="Mikami N."/>
        </authorList>
    </citation>
    <scope>NUCLEOTIDE SEQUENCE [LARGE SCALE GENOMIC DNA]</scope>
    <source>
        <strain evidence="5 6">KT1b</strain>
    </source>
</reference>
<name>A0ABP9YDQ0_9FUNG</name>
<dbReference type="InterPro" id="IPR012677">
    <property type="entry name" value="Nucleotide-bd_a/b_plait_sf"/>
</dbReference>
<evidence type="ECO:0000256" key="2">
    <source>
        <dbReference type="PROSITE-ProRule" id="PRU00176"/>
    </source>
</evidence>
<dbReference type="Pfam" id="PF00076">
    <property type="entry name" value="RRM_1"/>
    <property type="match status" value="2"/>
</dbReference>
<dbReference type="PANTHER" id="PTHR23236:SF11">
    <property type="entry name" value="EUKARYOTIC TRANSLATION INITIATION FACTOR 4H"/>
    <property type="match status" value="1"/>
</dbReference>
<protein>
    <recommendedName>
        <fullName evidence="4">RRM domain-containing protein</fullName>
    </recommendedName>
</protein>
<feature type="compositionally biased region" description="Low complexity" evidence="3">
    <location>
        <begin position="15"/>
        <end position="27"/>
    </location>
</feature>
<organism evidence="5 6">
    <name type="scientific">Helicostylum pulchrum</name>
    <dbReference type="NCBI Taxonomy" id="562976"/>
    <lineage>
        <taxon>Eukaryota</taxon>
        <taxon>Fungi</taxon>
        <taxon>Fungi incertae sedis</taxon>
        <taxon>Mucoromycota</taxon>
        <taxon>Mucoromycotina</taxon>
        <taxon>Mucoromycetes</taxon>
        <taxon>Mucorales</taxon>
        <taxon>Mucorineae</taxon>
        <taxon>Mucoraceae</taxon>
        <taxon>Helicostylum</taxon>
    </lineage>
</organism>
<dbReference type="Gene3D" id="3.30.70.330">
    <property type="match status" value="2"/>
</dbReference>
<dbReference type="InterPro" id="IPR000504">
    <property type="entry name" value="RRM_dom"/>
</dbReference>
<comment type="caution">
    <text evidence="5">The sequence shown here is derived from an EMBL/GenBank/DDBJ whole genome shotgun (WGS) entry which is preliminary data.</text>
</comment>
<feature type="domain" description="RRM" evidence="4">
    <location>
        <begin position="82"/>
        <end position="159"/>
    </location>
</feature>
<feature type="compositionally biased region" description="Gly residues" evidence="3">
    <location>
        <begin position="259"/>
        <end position="314"/>
    </location>
</feature>
<evidence type="ECO:0000259" key="4">
    <source>
        <dbReference type="PROSITE" id="PS50102"/>
    </source>
</evidence>
<dbReference type="EMBL" id="BAABUJ010000035">
    <property type="protein sequence ID" value="GAA5804412.1"/>
    <property type="molecule type" value="Genomic_DNA"/>
</dbReference>
<accession>A0ABP9YDQ0</accession>
<keyword evidence="6" id="KW-1185">Reference proteome</keyword>
<evidence type="ECO:0000256" key="3">
    <source>
        <dbReference type="SAM" id="MobiDB-lite"/>
    </source>
</evidence>
<feature type="compositionally biased region" description="Acidic residues" evidence="3">
    <location>
        <begin position="28"/>
        <end position="42"/>
    </location>
</feature>
<evidence type="ECO:0000313" key="6">
    <source>
        <dbReference type="Proteomes" id="UP001476247"/>
    </source>
</evidence>
<proteinExistence type="predicted"/>
<dbReference type="PROSITE" id="PS50102">
    <property type="entry name" value="RRM"/>
    <property type="match status" value="2"/>
</dbReference>
<keyword evidence="1 2" id="KW-0694">RNA-binding</keyword>
<evidence type="ECO:0000313" key="5">
    <source>
        <dbReference type="EMBL" id="GAA5804412.1"/>
    </source>
</evidence>
<dbReference type="SUPFAM" id="SSF54928">
    <property type="entry name" value="RNA-binding domain, RBD"/>
    <property type="match status" value="2"/>
</dbReference>
<dbReference type="PANTHER" id="PTHR23236">
    <property type="entry name" value="EUKARYOTIC TRANSLATION INITIATION FACTOR 4B/4H"/>
    <property type="match status" value="1"/>
</dbReference>
<dbReference type="Proteomes" id="UP001476247">
    <property type="component" value="Unassembled WGS sequence"/>
</dbReference>